<keyword evidence="1" id="KW-0732">Signal</keyword>
<reference evidence="4" key="1">
    <citation type="journal article" date="2019" name="Int. J. Syst. Evol. Microbiol.">
        <title>The Global Catalogue of Microorganisms (GCM) 10K type strain sequencing project: providing services to taxonomists for standard genome sequencing and annotation.</title>
        <authorList>
            <consortium name="The Broad Institute Genomics Platform"/>
            <consortium name="The Broad Institute Genome Sequencing Center for Infectious Disease"/>
            <person name="Wu L."/>
            <person name="Ma J."/>
        </authorList>
    </citation>
    <scope>NUCLEOTIDE SEQUENCE [LARGE SCALE GENOMIC DNA]</scope>
    <source>
        <strain evidence="4">JCM 17498</strain>
    </source>
</reference>
<sequence length="191" mass="19635">MIFRKTIITSAAVLALAGCGRSNEAGQANTMTTNAEVDGTNVPGTASVAASGPQSFANVAAASDAFEIETSRLALTNGASAAVKSYANKMIEAHTTSTAKLKTVAAGVAPAITPNPALNVEQQQKLDQLKALNGAAFDQAYKTEQAAGHQQTLDALKAYAATGDAPQLKTFANEMIPIVTAHLNMAKSMKI</sequence>
<dbReference type="PANTHER" id="PTHR38593:SF1">
    <property type="entry name" value="BLR2558 PROTEIN"/>
    <property type="match status" value="1"/>
</dbReference>
<dbReference type="PROSITE" id="PS51257">
    <property type="entry name" value="PROKAR_LIPOPROTEIN"/>
    <property type="match status" value="1"/>
</dbReference>
<evidence type="ECO:0000259" key="2">
    <source>
        <dbReference type="Pfam" id="PF13628"/>
    </source>
</evidence>
<dbReference type="Proteomes" id="UP001500523">
    <property type="component" value="Unassembled WGS sequence"/>
</dbReference>
<evidence type="ECO:0000313" key="4">
    <source>
        <dbReference type="Proteomes" id="UP001500523"/>
    </source>
</evidence>
<dbReference type="Pfam" id="PF13628">
    <property type="entry name" value="DUF4142"/>
    <property type="match status" value="1"/>
</dbReference>
<feature type="chain" id="PRO_5047359289" description="DUF4142 domain-containing protein" evidence="1">
    <location>
        <begin position="25"/>
        <end position="191"/>
    </location>
</feature>
<protein>
    <recommendedName>
        <fullName evidence="2">DUF4142 domain-containing protein</fullName>
    </recommendedName>
</protein>
<dbReference type="PANTHER" id="PTHR38593">
    <property type="entry name" value="BLR2558 PROTEIN"/>
    <property type="match status" value="1"/>
</dbReference>
<gene>
    <name evidence="3" type="ORF">GCM10022268_00770</name>
</gene>
<dbReference type="InterPro" id="IPR012347">
    <property type="entry name" value="Ferritin-like"/>
</dbReference>
<organism evidence="3 4">
    <name type="scientific">Sphingomonas cynarae</name>
    <dbReference type="NCBI Taxonomy" id="930197"/>
    <lineage>
        <taxon>Bacteria</taxon>
        <taxon>Pseudomonadati</taxon>
        <taxon>Pseudomonadota</taxon>
        <taxon>Alphaproteobacteria</taxon>
        <taxon>Sphingomonadales</taxon>
        <taxon>Sphingomonadaceae</taxon>
        <taxon>Sphingomonas</taxon>
    </lineage>
</organism>
<proteinExistence type="predicted"/>
<dbReference type="RefSeq" id="WP_344691179.1">
    <property type="nucleotide sequence ID" value="NZ_BAABBF010000001.1"/>
</dbReference>
<keyword evidence="4" id="KW-1185">Reference proteome</keyword>
<dbReference type="EMBL" id="BAABBF010000001">
    <property type="protein sequence ID" value="GAA3693725.1"/>
    <property type="molecule type" value="Genomic_DNA"/>
</dbReference>
<feature type="domain" description="DUF4142" evidence="2">
    <location>
        <begin position="54"/>
        <end position="189"/>
    </location>
</feature>
<dbReference type="InterPro" id="IPR025419">
    <property type="entry name" value="DUF4142"/>
</dbReference>
<evidence type="ECO:0000256" key="1">
    <source>
        <dbReference type="SAM" id="SignalP"/>
    </source>
</evidence>
<evidence type="ECO:0000313" key="3">
    <source>
        <dbReference type="EMBL" id="GAA3693725.1"/>
    </source>
</evidence>
<comment type="caution">
    <text evidence="3">The sequence shown here is derived from an EMBL/GenBank/DDBJ whole genome shotgun (WGS) entry which is preliminary data.</text>
</comment>
<feature type="signal peptide" evidence="1">
    <location>
        <begin position="1"/>
        <end position="24"/>
    </location>
</feature>
<dbReference type="Gene3D" id="1.20.1260.10">
    <property type="match status" value="1"/>
</dbReference>
<accession>A0ABP7CT45</accession>
<name>A0ABP7CT45_9SPHN</name>